<keyword evidence="1" id="KW-0649">Protein kinase inhibitor</keyword>
<evidence type="ECO:0000256" key="2">
    <source>
        <dbReference type="ARBA" id="ARBA00023306"/>
    </source>
</evidence>
<feature type="compositionally biased region" description="Polar residues" evidence="3">
    <location>
        <begin position="31"/>
        <end position="44"/>
    </location>
</feature>
<keyword evidence="2" id="KW-0131">Cell cycle</keyword>
<evidence type="ECO:0000256" key="3">
    <source>
        <dbReference type="SAM" id="MobiDB-lite"/>
    </source>
</evidence>
<feature type="region of interest" description="Disordered" evidence="3">
    <location>
        <begin position="28"/>
        <end position="87"/>
    </location>
</feature>
<dbReference type="PANTHER" id="PTHR33142:SF8">
    <property type="entry name" value="CYCLIN-DEPENDENT PROTEIN KINASE INHIBITOR SMR9"/>
    <property type="match status" value="1"/>
</dbReference>
<organism evidence="4 5">
    <name type="scientific">Canna indica</name>
    <name type="common">Indian-shot</name>
    <dbReference type="NCBI Taxonomy" id="4628"/>
    <lineage>
        <taxon>Eukaryota</taxon>
        <taxon>Viridiplantae</taxon>
        <taxon>Streptophyta</taxon>
        <taxon>Embryophyta</taxon>
        <taxon>Tracheophyta</taxon>
        <taxon>Spermatophyta</taxon>
        <taxon>Magnoliopsida</taxon>
        <taxon>Liliopsida</taxon>
        <taxon>Zingiberales</taxon>
        <taxon>Cannaceae</taxon>
        <taxon>Canna</taxon>
    </lineage>
</organism>
<dbReference type="GO" id="GO:0032875">
    <property type="term" value="P:regulation of DNA endoreduplication"/>
    <property type="evidence" value="ECO:0007669"/>
    <property type="project" value="InterPro"/>
</dbReference>
<name>A0AAQ3JPR5_9LILI</name>
<evidence type="ECO:0000313" key="4">
    <source>
        <dbReference type="EMBL" id="WOK93058.1"/>
    </source>
</evidence>
<dbReference type="InterPro" id="IPR040389">
    <property type="entry name" value="SMR"/>
</dbReference>
<dbReference type="GO" id="GO:0005634">
    <property type="term" value="C:nucleus"/>
    <property type="evidence" value="ECO:0007669"/>
    <property type="project" value="TreeGrafter"/>
</dbReference>
<evidence type="ECO:0000256" key="1">
    <source>
        <dbReference type="ARBA" id="ARBA00023013"/>
    </source>
</evidence>
<reference evidence="4 5" key="1">
    <citation type="submission" date="2023-10" db="EMBL/GenBank/DDBJ databases">
        <title>Chromosome-scale genome assembly provides insights into flower coloration mechanisms of Canna indica.</title>
        <authorList>
            <person name="Li C."/>
        </authorList>
    </citation>
    <scope>NUCLEOTIDE SEQUENCE [LARGE SCALE GENOMIC DNA]</scope>
    <source>
        <tissue evidence="4">Flower</tissue>
    </source>
</reference>
<gene>
    <name evidence="4" type="ORF">Cni_G01751</name>
</gene>
<dbReference type="GO" id="GO:0004860">
    <property type="term" value="F:protein kinase inhibitor activity"/>
    <property type="evidence" value="ECO:0007669"/>
    <property type="project" value="UniProtKB-KW"/>
</dbReference>
<dbReference type="Proteomes" id="UP001327560">
    <property type="component" value="Chromosome 1"/>
</dbReference>
<proteinExistence type="predicted"/>
<dbReference type="PANTHER" id="PTHR33142">
    <property type="entry name" value="CYCLIN-DEPENDENT PROTEIN KINASE INHIBITOR SMR13"/>
    <property type="match status" value="1"/>
</dbReference>
<evidence type="ECO:0000313" key="5">
    <source>
        <dbReference type="Proteomes" id="UP001327560"/>
    </source>
</evidence>
<keyword evidence="5" id="KW-1185">Reference proteome</keyword>
<feature type="compositionally biased region" description="Polar residues" evidence="3">
    <location>
        <begin position="53"/>
        <end position="71"/>
    </location>
</feature>
<sequence>MAPAFGGGRRKTCCKTCHGVVLLKEKPEAVSSKQATPSNLTKQETTTTTTSTKNASIDNASTYHQSGYSTPKSKRSHIPELPSCPPAPKKRRLIALHRPENSPSVSFFTSPDLDLFFLCALHEISL</sequence>
<dbReference type="EMBL" id="CP136890">
    <property type="protein sequence ID" value="WOK93058.1"/>
    <property type="molecule type" value="Genomic_DNA"/>
</dbReference>
<protein>
    <submittedName>
        <fullName evidence="4">Uncharacterized protein</fullName>
    </submittedName>
</protein>
<accession>A0AAQ3JPR5</accession>
<dbReference type="AlphaFoldDB" id="A0AAQ3JPR5"/>